<gene>
    <name evidence="1" type="ORF">JOE69_003180</name>
</gene>
<accession>A0ABU1JER6</accession>
<dbReference type="RefSeq" id="WP_309800384.1">
    <property type="nucleotide sequence ID" value="NZ_BAAAHY010000006.1"/>
</dbReference>
<evidence type="ECO:0000313" key="1">
    <source>
        <dbReference type="EMBL" id="MDR6270942.1"/>
    </source>
</evidence>
<dbReference type="EMBL" id="JAVDQF010000001">
    <property type="protein sequence ID" value="MDR6270942.1"/>
    <property type="molecule type" value="Genomic_DNA"/>
</dbReference>
<evidence type="ECO:0000313" key="2">
    <source>
        <dbReference type="Proteomes" id="UP001185069"/>
    </source>
</evidence>
<organism evidence="1 2">
    <name type="scientific">Arthrobacter russicus</name>
    <dbReference type="NCBI Taxonomy" id="172040"/>
    <lineage>
        <taxon>Bacteria</taxon>
        <taxon>Bacillati</taxon>
        <taxon>Actinomycetota</taxon>
        <taxon>Actinomycetes</taxon>
        <taxon>Micrococcales</taxon>
        <taxon>Micrococcaceae</taxon>
        <taxon>Arthrobacter</taxon>
    </lineage>
</organism>
<name>A0ABU1JER6_9MICC</name>
<comment type="caution">
    <text evidence="1">The sequence shown here is derived from an EMBL/GenBank/DDBJ whole genome shotgun (WGS) entry which is preliminary data.</text>
</comment>
<proteinExistence type="predicted"/>
<protein>
    <submittedName>
        <fullName evidence="1">Uncharacterized protein</fullName>
    </submittedName>
</protein>
<sequence length="157" mass="16948">MPVPNRVRLVRADVDSHGRLTVTVDGDRFTPDPIGREAFGPLLDELLRAHGTALRVEVHEADGSNYVDLLNPHDRIEPEPNQPQLGATTLAGKSPLLEITGDGFVPGEDVAFAPIFIHSSARSDGSVRSLVEFSENVGEVLVFGRVSGTIHVVKVPR</sequence>
<keyword evidence="2" id="KW-1185">Reference proteome</keyword>
<dbReference type="Proteomes" id="UP001185069">
    <property type="component" value="Unassembled WGS sequence"/>
</dbReference>
<reference evidence="1 2" key="1">
    <citation type="submission" date="2023-07" db="EMBL/GenBank/DDBJ databases">
        <title>Sequencing the genomes of 1000 actinobacteria strains.</title>
        <authorList>
            <person name="Klenk H.-P."/>
        </authorList>
    </citation>
    <scope>NUCLEOTIDE SEQUENCE [LARGE SCALE GENOMIC DNA]</scope>
    <source>
        <strain evidence="1 2">DSM 14555</strain>
    </source>
</reference>